<protein>
    <submittedName>
        <fullName evidence="3">Uncharacterized protein</fullName>
    </submittedName>
</protein>
<evidence type="ECO:0000313" key="3">
    <source>
        <dbReference type="EMBL" id="KAG9282323.1"/>
    </source>
</evidence>
<evidence type="ECO:0000256" key="1">
    <source>
        <dbReference type="SAM" id="Coils"/>
    </source>
</evidence>
<reference evidence="3 4" key="1">
    <citation type="submission" date="2021-07" db="EMBL/GenBank/DDBJ databases">
        <authorList>
            <person name="Imarazene B."/>
            <person name="Zahm M."/>
            <person name="Klopp C."/>
            <person name="Cabau C."/>
            <person name="Beille S."/>
            <person name="Jouanno E."/>
            <person name="Castinel A."/>
            <person name="Lluch J."/>
            <person name="Gil L."/>
            <person name="Kuchtly C."/>
            <person name="Lopez Roques C."/>
            <person name="Donnadieu C."/>
            <person name="Parrinello H."/>
            <person name="Journot L."/>
            <person name="Du K."/>
            <person name="Schartl M."/>
            <person name="Retaux S."/>
            <person name="Guiguen Y."/>
        </authorList>
    </citation>
    <scope>NUCLEOTIDE SEQUENCE [LARGE SCALE GENOMIC DNA]</scope>
    <source>
        <strain evidence="3">Pach_M1</strain>
        <tissue evidence="3">Testis</tissue>
    </source>
</reference>
<organism evidence="3 4">
    <name type="scientific">Astyanax mexicanus</name>
    <name type="common">Blind cave fish</name>
    <name type="synonym">Astyanax fasciatus mexicanus</name>
    <dbReference type="NCBI Taxonomy" id="7994"/>
    <lineage>
        <taxon>Eukaryota</taxon>
        <taxon>Metazoa</taxon>
        <taxon>Chordata</taxon>
        <taxon>Craniata</taxon>
        <taxon>Vertebrata</taxon>
        <taxon>Euteleostomi</taxon>
        <taxon>Actinopterygii</taxon>
        <taxon>Neopterygii</taxon>
        <taxon>Teleostei</taxon>
        <taxon>Ostariophysi</taxon>
        <taxon>Characiformes</taxon>
        <taxon>Characoidei</taxon>
        <taxon>Acestrorhamphidae</taxon>
        <taxon>Acestrorhamphinae</taxon>
        <taxon>Astyanax</taxon>
    </lineage>
</organism>
<evidence type="ECO:0000313" key="4">
    <source>
        <dbReference type="Proteomes" id="UP000752171"/>
    </source>
</evidence>
<accession>A0A8T2MD04</accession>
<feature type="region of interest" description="Disordered" evidence="2">
    <location>
        <begin position="452"/>
        <end position="486"/>
    </location>
</feature>
<comment type="caution">
    <text evidence="3">The sequence shown here is derived from an EMBL/GenBank/DDBJ whole genome shotgun (WGS) entry which is preliminary data.</text>
</comment>
<evidence type="ECO:0000256" key="2">
    <source>
        <dbReference type="SAM" id="MobiDB-lite"/>
    </source>
</evidence>
<feature type="compositionally biased region" description="Basic residues" evidence="2">
    <location>
        <begin position="469"/>
        <end position="486"/>
    </location>
</feature>
<feature type="coiled-coil region" evidence="1">
    <location>
        <begin position="184"/>
        <end position="239"/>
    </location>
</feature>
<dbReference type="AlphaFoldDB" id="A0A8T2MD04"/>
<proteinExistence type="predicted"/>
<sequence length="486" mass="54827">MCTHFLRLAFTSLETKLFRRSALHRIYINAESELRTSLPAKDKMEESKDLVLSQALVKPDFIEELLPSSQRVSLLYHLSYLCSAKFPKCEKLIRAQALETRLLYSSSEATLLKCMGTSQNLVSTLFPRLIFAVEKEKPTMAIQYLEKARKWITDIIQEVEKIVDRYDLHNKDVNSTTSDIITEKRDTEQKAKELNTEIKAMEEALEQLKMNQKTIADSIETLEKQIQSKSSELEKHVREVTSKDKGLGIFAAVVPFIGAIVKSIYDSATGPGVAAKTKALENELNRLNSEKAALKQQEWTLQLKIIDEGMVLAKKKIELGVVPDPVHLGEVQQCLSKIQNILIQLKSFWQTVNSMLGVLKDKTFVDEDLIDDPEVKELFVSSIQEATKVWRSFGCFCGEATNIFKQQIEGAYKFLESDPTSLSKEAWELEYNSVKKQLENVNIVKSVCPPSVSAVPPSLENKTNPAPALKHKRGSRVASSKSKKSK</sequence>
<dbReference type="Proteomes" id="UP000752171">
    <property type="component" value="Unassembled WGS sequence"/>
</dbReference>
<dbReference type="SUPFAM" id="SSF58100">
    <property type="entry name" value="Bacterial hemolysins"/>
    <property type="match status" value="1"/>
</dbReference>
<name>A0A8T2MD04_ASTMX</name>
<keyword evidence="1" id="KW-0175">Coiled coil</keyword>
<dbReference type="EMBL" id="JAICCE010000001">
    <property type="protein sequence ID" value="KAG9282323.1"/>
    <property type="molecule type" value="Genomic_DNA"/>
</dbReference>
<gene>
    <name evidence="3" type="ORF">AMEX_G964</name>
</gene>
<dbReference type="Gene3D" id="1.20.1170.10">
    <property type="match status" value="1"/>
</dbReference>